<proteinExistence type="predicted"/>
<keyword evidence="2" id="KW-1185">Reference proteome</keyword>
<reference evidence="1 2" key="1">
    <citation type="submission" date="2023-09" db="EMBL/GenBank/DDBJ databases">
        <authorList>
            <person name="Golyshina O.V."/>
            <person name="Lunev E.A."/>
            <person name="Bargiela R."/>
            <person name="Gaines M.C."/>
            <person name="Daum B."/>
            <person name="Bale N.J."/>
            <person name="Koenen M."/>
            <person name="Sinninghe Damst J.S."/>
            <person name="Yakimov M."/>
            <person name="Golyshin P.N."/>
        </authorList>
    </citation>
    <scope>NUCLEOTIDE SEQUENCE [LARGE SCALE GENOMIC DNA]</scope>
    <source>
        <strain evidence="1 2">M1</strain>
    </source>
</reference>
<dbReference type="RefSeq" id="WP_393970673.1">
    <property type="nucleotide sequence ID" value="NZ_CP133772.1"/>
</dbReference>
<dbReference type="Proteomes" id="UP001451606">
    <property type="component" value="Chromosome"/>
</dbReference>
<sequence>MNSNLKEEKTIMKHIIADLSREEKSISGLHKSLEDQGIVIHRLVLTGYLRALVDVGYLKEKEIKPSRIYSVLYNNHQDIYETVGSASMIYDEENAGDNALRMLFFLFNRPLFLREMERCGVELPRNYKRVTSQKRMEYIERLGEAGIKIPASNMMMEPLSSDPNVTLKILREMINLSMDLKRYVLAMPDYSQKTLD</sequence>
<dbReference type="GeneID" id="95967633"/>
<dbReference type="AlphaFoldDB" id="A0AAX4NHI8"/>
<dbReference type="EMBL" id="CP133772">
    <property type="protein sequence ID" value="WYY00332.1"/>
    <property type="molecule type" value="Genomic_DNA"/>
</dbReference>
<accession>A0AAX4NHI8</accession>
<evidence type="ECO:0000313" key="1">
    <source>
        <dbReference type="EMBL" id="WYY00332.1"/>
    </source>
</evidence>
<evidence type="ECO:0008006" key="3">
    <source>
        <dbReference type="Google" id="ProtNLM"/>
    </source>
</evidence>
<organism evidence="1 2">
    <name type="scientific">Oxyplasma meridianum</name>
    <dbReference type="NCBI Taxonomy" id="3073602"/>
    <lineage>
        <taxon>Archaea</taxon>
        <taxon>Methanobacteriati</taxon>
        <taxon>Thermoplasmatota</taxon>
        <taxon>Thermoplasmata</taxon>
        <taxon>Thermoplasmatales</taxon>
        <taxon>Thermoplasmataceae</taxon>
        <taxon>Oxyplasma</taxon>
    </lineage>
</organism>
<name>A0AAX4NHI8_9ARCH</name>
<gene>
    <name evidence="1" type="ORF">OXIME_000898</name>
</gene>
<evidence type="ECO:0000313" key="2">
    <source>
        <dbReference type="Proteomes" id="UP001451606"/>
    </source>
</evidence>
<protein>
    <recommendedName>
        <fullName evidence="3">Transcriptional regulator</fullName>
    </recommendedName>
</protein>
<dbReference type="KEGG" id="omr:OXIME_000898"/>